<name>A0A7J6VUP1_THATH</name>
<reference evidence="2 3" key="1">
    <citation type="submission" date="2020-06" db="EMBL/GenBank/DDBJ databases">
        <title>Transcriptomic and genomic resources for Thalictrum thalictroides and T. hernandezii: Facilitating candidate gene discovery in an emerging model plant lineage.</title>
        <authorList>
            <person name="Arias T."/>
            <person name="Riano-Pachon D.M."/>
            <person name="Di Stilio V.S."/>
        </authorList>
    </citation>
    <scope>NUCLEOTIDE SEQUENCE [LARGE SCALE GENOMIC DNA]</scope>
    <source>
        <strain evidence="3">cv. WT478/WT964</strain>
        <tissue evidence="2">Leaves</tissue>
    </source>
</reference>
<feature type="region of interest" description="Disordered" evidence="1">
    <location>
        <begin position="131"/>
        <end position="157"/>
    </location>
</feature>
<keyword evidence="3" id="KW-1185">Reference proteome</keyword>
<accession>A0A7J6VUP1</accession>
<comment type="caution">
    <text evidence="2">The sequence shown here is derived from an EMBL/GenBank/DDBJ whole genome shotgun (WGS) entry which is preliminary data.</text>
</comment>
<dbReference type="EMBL" id="JABWDY010027395">
    <property type="protein sequence ID" value="KAF5187925.1"/>
    <property type="molecule type" value="Genomic_DNA"/>
</dbReference>
<dbReference type="AlphaFoldDB" id="A0A7J6VUP1"/>
<protein>
    <submittedName>
        <fullName evidence="2">Uncharacterized protein</fullName>
    </submittedName>
</protein>
<gene>
    <name evidence="2" type="ORF">FRX31_022488</name>
</gene>
<evidence type="ECO:0000313" key="3">
    <source>
        <dbReference type="Proteomes" id="UP000554482"/>
    </source>
</evidence>
<evidence type="ECO:0000256" key="1">
    <source>
        <dbReference type="SAM" id="MobiDB-lite"/>
    </source>
</evidence>
<feature type="compositionally biased region" description="Acidic residues" evidence="1">
    <location>
        <begin position="131"/>
        <end position="149"/>
    </location>
</feature>
<dbReference type="Proteomes" id="UP000554482">
    <property type="component" value="Unassembled WGS sequence"/>
</dbReference>
<proteinExistence type="predicted"/>
<organism evidence="2 3">
    <name type="scientific">Thalictrum thalictroides</name>
    <name type="common">Rue-anemone</name>
    <name type="synonym">Anemone thalictroides</name>
    <dbReference type="NCBI Taxonomy" id="46969"/>
    <lineage>
        <taxon>Eukaryota</taxon>
        <taxon>Viridiplantae</taxon>
        <taxon>Streptophyta</taxon>
        <taxon>Embryophyta</taxon>
        <taxon>Tracheophyta</taxon>
        <taxon>Spermatophyta</taxon>
        <taxon>Magnoliopsida</taxon>
        <taxon>Ranunculales</taxon>
        <taxon>Ranunculaceae</taxon>
        <taxon>Thalictroideae</taxon>
        <taxon>Thalictrum</taxon>
    </lineage>
</organism>
<sequence>MVVHELLANCEEIKPIVVLRSDDIIGDSEVVFKFEIKEKDLHQANSAEGFIEVSRQEHLVREDLLINLEQLVDKGRLKDCVGNKLWEIRDMLLFTSTTDLLLNESVERLQEEVSDQVFKLFSNGSAIEDVDESDELISDDDDFEDEMEIDNQPASTD</sequence>
<evidence type="ECO:0000313" key="2">
    <source>
        <dbReference type="EMBL" id="KAF5187925.1"/>
    </source>
</evidence>